<evidence type="ECO:0000256" key="1">
    <source>
        <dbReference type="ARBA" id="ARBA00022741"/>
    </source>
</evidence>
<evidence type="ECO:0000313" key="5">
    <source>
        <dbReference type="Proteomes" id="UP001323798"/>
    </source>
</evidence>
<dbReference type="InterPro" id="IPR027417">
    <property type="entry name" value="P-loop_NTPase"/>
</dbReference>
<protein>
    <submittedName>
        <fullName evidence="4">AAA family ATPase</fullName>
    </submittedName>
</protein>
<evidence type="ECO:0000313" key="4">
    <source>
        <dbReference type="EMBL" id="WPR90519.1"/>
    </source>
</evidence>
<keyword evidence="5" id="KW-1185">Reference proteome</keyword>
<dbReference type="Proteomes" id="UP001323798">
    <property type="component" value="Chromosome"/>
</dbReference>
<organism evidence="4 5">
    <name type="scientific">Microbacterium rhizosphaerae</name>
    <dbReference type="NCBI Taxonomy" id="1678237"/>
    <lineage>
        <taxon>Bacteria</taxon>
        <taxon>Bacillati</taxon>
        <taxon>Actinomycetota</taxon>
        <taxon>Actinomycetes</taxon>
        <taxon>Micrococcales</taxon>
        <taxon>Microbacteriaceae</taxon>
        <taxon>Microbacterium</taxon>
    </lineage>
</organism>
<evidence type="ECO:0000259" key="3">
    <source>
        <dbReference type="Pfam" id="PF13191"/>
    </source>
</evidence>
<accession>A0ABZ0SNI2</accession>
<dbReference type="InterPro" id="IPR041664">
    <property type="entry name" value="AAA_16"/>
</dbReference>
<dbReference type="EMBL" id="CP139368">
    <property type="protein sequence ID" value="WPR90519.1"/>
    <property type="molecule type" value="Genomic_DNA"/>
</dbReference>
<reference evidence="4 5" key="1">
    <citation type="submission" date="2023-11" db="EMBL/GenBank/DDBJ databases">
        <title>Genome sequence of Microbacterium rhizosphaerae KACC 19337.</title>
        <authorList>
            <person name="Choi H."/>
            <person name="Kim S."/>
            <person name="Kim Y."/>
            <person name="Kwon S.-W."/>
            <person name="Heo J."/>
        </authorList>
    </citation>
    <scope>NUCLEOTIDE SEQUENCE [LARGE SCALE GENOMIC DNA]</scope>
    <source>
        <strain evidence="4 5">KACC 19337</strain>
    </source>
</reference>
<feature type="domain" description="Orc1-like AAA ATPase" evidence="3">
    <location>
        <begin position="16"/>
        <end position="148"/>
    </location>
</feature>
<dbReference type="PANTHER" id="PTHR16305">
    <property type="entry name" value="TESTICULAR SOLUBLE ADENYLYL CYCLASE"/>
    <property type="match status" value="1"/>
</dbReference>
<dbReference type="RefSeq" id="WP_320943231.1">
    <property type="nucleotide sequence ID" value="NZ_BAABEU010000011.1"/>
</dbReference>
<evidence type="ECO:0000256" key="2">
    <source>
        <dbReference type="ARBA" id="ARBA00022840"/>
    </source>
</evidence>
<gene>
    <name evidence="4" type="ORF">SM116_04295</name>
</gene>
<dbReference type="PANTHER" id="PTHR16305:SF28">
    <property type="entry name" value="GUANYLATE CYCLASE DOMAIN-CONTAINING PROTEIN"/>
    <property type="match status" value="1"/>
</dbReference>
<dbReference type="Pfam" id="PF13191">
    <property type="entry name" value="AAA_16"/>
    <property type="match status" value="1"/>
</dbReference>
<dbReference type="Gene3D" id="3.40.50.300">
    <property type="entry name" value="P-loop containing nucleotide triphosphate hydrolases"/>
    <property type="match status" value="1"/>
</dbReference>
<keyword evidence="1" id="KW-0547">Nucleotide-binding</keyword>
<dbReference type="SUPFAM" id="SSF52540">
    <property type="entry name" value="P-loop containing nucleoside triphosphate hydrolases"/>
    <property type="match status" value="1"/>
</dbReference>
<proteinExistence type="predicted"/>
<keyword evidence="2" id="KW-0067">ATP-binding</keyword>
<sequence length="458" mass="48404">MAFDSSDPVALEGTWPLVGRTAVVERILAVLLAGSRAVALHGASGVGRSRIAAEVVEALEDDGWMSVTIEGNPALPPVPLATIAPALAPEMSAPLVRAEDGDALFAAARGALRRIGDGRRLLVVLDDAAAADPVSVALIARLAEEDGLQVLVTLDRGDPEPDGMQSVLTAESAVRIEVRELDADETEQLLVLVLGATVAAGAVAELHRVSGGNPLFLRELVIAASASGALIRGSRSWRLGDEGVGSPGLKELIRGRLGGLTHEELDVVQRLSLCQPLALDEFARPGAPEAIADLEQRGLVRVQEARGRIRMFLAHPQHGAAIRETIPRARHVSLLAQQADVVARRNPSPADDLRVAVWRLDARRPSDPDLLLRSACLAEETSDHRFAERLVSAAISSGADTSAAHLLHARLLQRLLRLAEASSAVDRADERALGAADADAVAVQRAEIRRASADAHDE</sequence>
<name>A0ABZ0SNI2_9MICO</name>